<organism evidence="2 3">
    <name type="scientific">Sphaerotilus microaerophilus</name>
    <dbReference type="NCBI Taxonomy" id="2914710"/>
    <lineage>
        <taxon>Bacteria</taxon>
        <taxon>Pseudomonadati</taxon>
        <taxon>Pseudomonadota</taxon>
        <taxon>Betaproteobacteria</taxon>
        <taxon>Burkholderiales</taxon>
        <taxon>Sphaerotilaceae</taxon>
        <taxon>Sphaerotilus</taxon>
    </lineage>
</organism>
<accession>A0ABN6PQ50</accession>
<evidence type="ECO:0008006" key="4">
    <source>
        <dbReference type="Google" id="ProtNLM"/>
    </source>
</evidence>
<dbReference type="Proteomes" id="UP001057498">
    <property type="component" value="Chromosome"/>
</dbReference>
<gene>
    <name evidence="2" type="ORF">CATMQ487_22460</name>
</gene>
<dbReference type="RefSeq" id="WP_251973322.1">
    <property type="nucleotide sequence ID" value="NZ_AP025730.1"/>
</dbReference>
<proteinExistence type="predicted"/>
<feature type="region of interest" description="Disordered" evidence="1">
    <location>
        <begin position="1"/>
        <end position="24"/>
    </location>
</feature>
<feature type="compositionally biased region" description="Low complexity" evidence="1">
    <location>
        <begin position="137"/>
        <end position="147"/>
    </location>
</feature>
<protein>
    <recommendedName>
        <fullName evidence="4">DUF3570 domain-containing protein</fullName>
    </recommendedName>
</protein>
<sequence length="469" mass="49848">MTTSPLSLSASAEPSSLPGSTSTGTSTGALHLALAAAVTGLLGVGSVGAQAEGLKPSAATAATAASTAATWQADAAVLLYREGDGRVTALEPVISLRRNDGNDRATGLRLTLDTLTGASPNGAVAQPTAQTFTSPSGKGTYTTAAGKTPLNTEFRDTRIALLASHERPLGTDQRGSFSANVSAEHDFASVGLSGSWTRDFDNKNRTLSLGLSTEFDRINPEGGVPVERGVAFAGTSKGSDSRYVVDLLAGFTQVMSRRWITQVSYNLGRGSGYHSDPYKILSVIDGSSGLVTGDRYINESRPRSRTRHSLNVQSKWHLTQDVVDLSYRYYRDDWGVSAHTLDGRYRWELGSNGGSGGGAYLEPHLRWYRQSAADFYRTWLTEGGEYVSGAAGRSPAYASADTRLAAFTGQTLGIKLGLPTGQGREWTLRVETYRQKIDQPANAPGALGSLDLTPDLKAFTLMVGYSRPF</sequence>
<dbReference type="Pfam" id="PF12094">
    <property type="entry name" value="DUF3570"/>
    <property type="match status" value="1"/>
</dbReference>
<evidence type="ECO:0000256" key="1">
    <source>
        <dbReference type="SAM" id="MobiDB-lite"/>
    </source>
</evidence>
<reference evidence="2" key="1">
    <citation type="submission" date="2022-04" db="EMBL/GenBank/DDBJ databases">
        <title>Whole genome sequence of Sphaerotilus sp. FB-5.</title>
        <authorList>
            <person name="Takeda M."/>
            <person name="Narihara S."/>
            <person name="Akimoto M."/>
            <person name="Akimoto R."/>
            <person name="Nishiyashiki S."/>
            <person name="Murakami T."/>
        </authorList>
    </citation>
    <scope>NUCLEOTIDE SEQUENCE</scope>
    <source>
        <strain evidence="2">FB-5</strain>
    </source>
</reference>
<feature type="region of interest" description="Disordered" evidence="1">
    <location>
        <begin position="119"/>
        <end position="147"/>
    </location>
</feature>
<dbReference type="EMBL" id="AP025730">
    <property type="protein sequence ID" value="BDI05276.1"/>
    <property type="molecule type" value="Genomic_DNA"/>
</dbReference>
<evidence type="ECO:0000313" key="2">
    <source>
        <dbReference type="EMBL" id="BDI05276.1"/>
    </source>
</evidence>
<keyword evidence="3" id="KW-1185">Reference proteome</keyword>
<name>A0ABN6PQ50_9BURK</name>
<evidence type="ECO:0000313" key="3">
    <source>
        <dbReference type="Proteomes" id="UP001057498"/>
    </source>
</evidence>
<feature type="compositionally biased region" description="Polar residues" evidence="1">
    <location>
        <begin position="127"/>
        <end position="136"/>
    </location>
</feature>
<dbReference type="InterPro" id="IPR021953">
    <property type="entry name" value="DUF3570"/>
</dbReference>